<sequence>MPRNIPGKTTSSKPTMAPALRASTQSKALVKKAGAVATIKKVTASPKPSKKAGHTSDTKSQTEEVKEVEEIKKVEEPRFDTFHPFPRLPNEIKAMIICEYIDYEPAVIYGSCKPNKTTPGLIDVNTGRDGAASKYKCLTQLANSIIGFDEVIEREFGVSFHDLSRCPELGVRADKDLMVLVFDVKQRPSLDWYSAQQRRLNRSHFVVGIRNIGVVYDRDRLYGLDLNFNRVVSQPCAFGDLAVMVESFPDVKNFFILVKLRDGNKASQKQFLTDQLATAKESNHLMIFEEKERTWVEVTPAVARSQPRGDPLRSALDLLVRTDFLFHALSSVRAQPAHVRFRLLAASHFKNKTLGI</sequence>
<name>A0A1G4BKI6_9PEZI</name>
<gene>
    <name evidence="2" type="ORF">CORC01_02569</name>
</gene>
<reference evidence="2 3" key="1">
    <citation type="submission" date="2016-09" db="EMBL/GenBank/DDBJ databases">
        <authorList>
            <person name="Capua I."/>
            <person name="De Benedictis P."/>
            <person name="Joannis T."/>
            <person name="Lombin L.H."/>
            <person name="Cattoli G."/>
        </authorList>
    </citation>
    <scope>NUCLEOTIDE SEQUENCE [LARGE SCALE GENOMIC DNA]</scope>
    <source>
        <strain evidence="2 3">IMI 309357</strain>
    </source>
</reference>
<feature type="region of interest" description="Disordered" evidence="1">
    <location>
        <begin position="40"/>
        <end position="69"/>
    </location>
</feature>
<proteinExistence type="predicted"/>
<comment type="caution">
    <text evidence="2">The sequence shown here is derived from an EMBL/GenBank/DDBJ whole genome shotgun (WGS) entry which is preliminary data.</text>
</comment>
<dbReference type="Proteomes" id="UP000176998">
    <property type="component" value="Unassembled WGS sequence"/>
</dbReference>
<keyword evidence="3" id="KW-1185">Reference proteome</keyword>
<feature type="compositionally biased region" description="Basic and acidic residues" evidence="1">
    <location>
        <begin position="54"/>
        <end position="69"/>
    </location>
</feature>
<protein>
    <submittedName>
        <fullName evidence="2">Uncharacterized protein</fullName>
    </submittedName>
</protein>
<dbReference type="EMBL" id="MJBS01000015">
    <property type="protein sequence ID" value="OHF01990.1"/>
    <property type="molecule type" value="Genomic_DNA"/>
</dbReference>
<evidence type="ECO:0000313" key="2">
    <source>
        <dbReference type="EMBL" id="OHF01990.1"/>
    </source>
</evidence>
<accession>A0A1G4BKI6</accession>
<dbReference type="RefSeq" id="XP_022479132.1">
    <property type="nucleotide sequence ID" value="XM_022614219.1"/>
</dbReference>
<dbReference type="GeneID" id="34555729"/>
<dbReference type="AlphaFoldDB" id="A0A1G4BKI6"/>
<dbReference type="OrthoDB" id="4845882at2759"/>
<evidence type="ECO:0000313" key="3">
    <source>
        <dbReference type="Proteomes" id="UP000176998"/>
    </source>
</evidence>
<feature type="region of interest" description="Disordered" evidence="1">
    <location>
        <begin position="1"/>
        <end position="20"/>
    </location>
</feature>
<evidence type="ECO:0000256" key="1">
    <source>
        <dbReference type="SAM" id="MobiDB-lite"/>
    </source>
</evidence>
<organism evidence="2 3">
    <name type="scientific">Colletotrichum orchidophilum</name>
    <dbReference type="NCBI Taxonomy" id="1209926"/>
    <lineage>
        <taxon>Eukaryota</taxon>
        <taxon>Fungi</taxon>
        <taxon>Dikarya</taxon>
        <taxon>Ascomycota</taxon>
        <taxon>Pezizomycotina</taxon>
        <taxon>Sordariomycetes</taxon>
        <taxon>Hypocreomycetidae</taxon>
        <taxon>Glomerellales</taxon>
        <taxon>Glomerellaceae</taxon>
        <taxon>Colletotrichum</taxon>
    </lineage>
</organism>